<accession>A0ABX9DCD8</accession>
<feature type="domain" description="Antirepressor protein C-terminal" evidence="1">
    <location>
        <begin position="127"/>
        <end position="230"/>
    </location>
</feature>
<dbReference type="Pfam" id="PF09669">
    <property type="entry name" value="Phage_pRha"/>
    <property type="match status" value="1"/>
</dbReference>
<dbReference type="EMBL" id="MUAV01000078">
    <property type="protein sequence ID" value="RAP39364.1"/>
    <property type="molecule type" value="Genomic_DNA"/>
</dbReference>
<evidence type="ECO:0000313" key="2">
    <source>
        <dbReference type="EMBL" id="RAP39364.1"/>
    </source>
</evidence>
<sequence length="238" mass="26968">MITTGPQPLTMSSREIAELLEIRHDNVKRSVERLADRQVIVRPPLEEEQSLDAMGRCRASLVYRLEKRASYVVVAQLSPEFTARLVDRWQELEEQSRSFDPSKILESPAAMRALLLSYTEKVIALEARVDDMREDVEAHARLTGAEGTLCVTEAAKVLGMRPKDLFQWLGQHGWIYKRPNAGAWLGYQTKCNQGLLEHKTTTVHRADGSEKITEQVRITPRGMSKLARLIHPTARIVA</sequence>
<organism evidence="2 3">
    <name type="scientific">Rhodovulum viride</name>
    <dbReference type="NCBI Taxonomy" id="1231134"/>
    <lineage>
        <taxon>Bacteria</taxon>
        <taxon>Pseudomonadati</taxon>
        <taxon>Pseudomonadota</taxon>
        <taxon>Alphaproteobacteria</taxon>
        <taxon>Rhodobacterales</taxon>
        <taxon>Paracoccaceae</taxon>
        <taxon>Rhodovulum</taxon>
    </lineage>
</organism>
<dbReference type="Proteomes" id="UP000248659">
    <property type="component" value="Unassembled WGS sequence"/>
</dbReference>
<comment type="caution">
    <text evidence="2">The sequence shown here is derived from an EMBL/GenBank/DDBJ whole genome shotgun (WGS) entry which is preliminary data.</text>
</comment>
<evidence type="ECO:0000313" key="3">
    <source>
        <dbReference type="Proteomes" id="UP000248659"/>
    </source>
</evidence>
<proteinExistence type="predicted"/>
<name>A0ABX9DCD8_9RHOB</name>
<dbReference type="Pfam" id="PF03374">
    <property type="entry name" value="ANT"/>
    <property type="match status" value="1"/>
</dbReference>
<evidence type="ECO:0000259" key="1">
    <source>
        <dbReference type="Pfam" id="PF03374"/>
    </source>
</evidence>
<gene>
    <name evidence="2" type="ORF">BYZ73_20920</name>
</gene>
<dbReference type="InterPro" id="IPR005039">
    <property type="entry name" value="Ant_C"/>
</dbReference>
<protein>
    <recommendedName>
        <fullName evidence="1">Antirepressor protein C-terminal domain-containing protein</fullName>
    </recommendedName>
</protein>
<reference evidence="2 3" key="1">
    <citation type="submission" date="2017-01" db="EMBL/GenBank/DDBJ databases">
        <title>Genome sequence of Rhodovulum viride JA756.</title>
        <authorList>
            <person name="Lakshmi K.V."/>
            <person name="Tushar L.D."/>
            <person name="Sasikala C."/>
            <person name="Venkataramana C."/>
        </authorList>
    </citation>
    <scope>NUCLEOTIDE SEQUENCE [LARGE SCALE GENOMIC DNA]</scope>
    <source>
        <strain evidence="2 3">JA756</strain>
    </source>
</reference>
<dbReference type="InterPro" id="IPR014054">
    <property type="entry name" value="Phage_regulatory_Rha"/>
</dbReference>
<keyword evidence="3" id="KW-1185">Reference proteome</keyword>